<dbReference type="STRING" id="1192197.JBW_00193"/>
<proteinExistence type="predicted"/>
<dbReference type="Pfam" id="PF01418">
    <property type="entry name" value="HTH_6"/>
    <property type="match status" value="1"/>
</dbReference>
<protein>
    <submittedName>
        <fullName evidence="2">Transcriptional regulator, RpiR family</fullName>
    </submittedName>
</protein>
<dbReference type="GO" id="GO:0003677">
    <property type="term" value="F:DNA binding"/>
    <property type="evidence" value="ECO:0007669"/>
    <property type="project" value="InterPro"/>
</dbReference>
<dbReference type="RefSeq" id="WP_007961144.1">
    <property type="nucleotide sequence ID" value="NZ_CP010978.1"/>
</dbReference>
<dbReference type="SUPFAM" id="SSF53697">
    <property type="entry name" value="SIS domain"/>
    <property type="match status" value="1"/>
</dbReference>
<dbReference type="OrthoDB" id="3684496at2"/>
<accession>I9D9N2</accession>
<dbReference type="GO" id="GO:0003700">
    <property type="term" value="F:DNA-binding transcription factor activity"/>
    <property type="evidence" value="ECO:0007669"/>
    <property type="project" value="InterPro"/>
</dbReference>
<dbReference type="Gene3D" id="1.10.10.10">
    <property type="entry name" value="Winged helix-like DNA-binding domain superfamily/Winged helix DNA-binding domain"/>
    <property type="match status" value="1"/>
</dbReference>
<evidence type="ECO:0000313" key="2">
    <source>
        <dbReference type="EMBL" id="AJQ25545.1"/>
    </source>
</evidence>
<dbReference type="InterPro" id="IPR046348">
    <property type="entry name" value="SIS_dom_sf"/>
</dbReference>
<feature type="domain" description="HTH rpiR-type" evidence="1">
    <location>
        <begin position="4"/>
        <end position="80"/>
    </location>
</feature>
<reference evidence="3" key="2">
    <citation type="submission" date="2015-02" db="EMBL/GenBank/DDBJ databases">
        <title>Complete Genome Sequence of Pelosinus fermentans JBW45.</title>
        <authorList>
            <person name="De Leon K.B."/>
            <person name="Utturkar S.M."/>
            <person name="Camilleri L.B."/>
            <person name="Arkin A.P."/>
            <person name="Fields M.W."/>
            <person name="Brown S.D."/>
            <person name="Wall J.D."/>
        </authorList>
    </citation>
    <scope>NUCLEOTIDE SEQUENCE [LARGE SCALE GENOMIC DNA]</scope>
    <source>
        <strain evidence="3">JBW45</strain>
    </source>
</reference>
<evidence type="ECO:0000313" key="3">
    <source>
        <dbReference type="Proteomes" id="UP000005361"/>
    </source>
</evidence>
<dbReference type="InterPro" id="IPR036388">
    <property type="entry name" value="WH-like_DNA-bd_sf"/>
</dbReference>
<dbReference type="PROSITE" id="PS51071">
    <property type="entry name" value="HTH_RPIR"/>
    <property type="match status" value="1"/>
</dbReference>
<evidence type="ECO:0000259" key="1">
    <source>
        <dbReference type="PROSITE" id="PS51071"/>
    </source>
</evidence>
<dbReference type="Gene3D" id="3.40.50.10490">
    <property type="entry name" value="Glucose-6-phosphate isomerase like protein, domain 1"/>
    <property type="match status" value="1"/>
</dbReference>
<dbReference type="InterPro" id="IPR047640">
    <property type="entry name" value="RpiR-like"/>
</dbReference>
<reference evidence="2 3" key="1">
    <citation type="journal article" date="2015" name="Genome Announc.">
        <title>Complete Genome Sequence of Pelosinus fermentans JBW45, a Member of a Remarkably Competitive Group of Negativicutes in the Firmicutes Phylum.</title>
        <authorList>
            <person name="De Leon K.B."/>
            <person name="Utturkar S.M."/>
            <person name="Camilleri L.B."/>
            <person name="Elias D.A."/>
            <person name="Arkin A.P."/>
            <person name="Fields M.W."/>
            <person name="Brown S.D."/>
            <person name="Wall J.D."/>
        </authorList>
    </citation>
    <scope>NUCLEOTIDE SEQUENCE [LARGE SCALE GENOMIC DNA]</scope>
    <source>
        <strain evidence="2 3">JBW45</strain>
    </source>
</reference>
<dbReference type="PANTHER" id="PTHR30514">
    <property type="entry name" value="GLUCOKINASE"/>
    <property type="match status" value="1"/>
</dbReference>
<dbReference type="GO" id="GO:1901135">
    <property type="term" value="P:carbohydrate derivative metabolic process"/>
    <property type="evidence" value="ECO:0007669"/>
    <property type="project" value="InterPro"/>
</dbReference>
<dbReference type="EMBL" id="CP010978">
    <property type="protein sequence ID" value="AJQ25545.1"/>
    <property type="molecule type" value="Genomic_DNA"/>
</dbReference>
<sequence>MSILLNRLLVILNDEKLDSIYYHIAFTLLVNLDRINTMYIAEIAELCAVSKSMISKFVRAIGFEDYKEFVAAAPFIENKYRNDLNYNKNIMGYLDNNGIDSYLNIIKDDIVNFENSLDMESIDELALDLISYKYVAAFGLLYSETAALDLQTKLAYNKKFIVTHLNDVKQDEYIMNADEKTLIIIFSNSGDYIDKYRMSEGKPKKSCFYKTKAKVVLITSNEKMKDDPRVDLCIPICYTTNIQTHSIMFQLLTDVITHRYRYFVRNQGE</sequence>
<dbReference type="KEGG" id="pft:JBW_00193"/>
<dbReference type="GO" id="GO:0097367">
    <property type="term" value="F:carbohydrate derivative binding"/>
    <property type="evidence" value="ECO:0007669"/>
    <property type="project" value="InterPro"/>
</dbReference>
<dbReference type="InterPro" id="IPR009057">
    <property type="entry name" value="Homeodomain-like_sf"/>
</dbReference>
<dbReference type="AlphaFoldDB" id="I9D9N2"/>
<name>I9D9N2_9FIRM</name>
<organism evidence="2 3">
    <name type="scientific">Pelosinus fermentans JBW45</name>
    <dbReference type="NCBI Taxonomy" id="1192197"/>
    <lineage>
        <taxon>Bacteria</taxon>
        <taxon>Bacillati</taxon>
        <taxon>Bacillota</taxon>
        <taxon>Negativicutes</taxon>
        <taxon>Selenomonadales</taxon>
        <taxon>Sporomusaceae</taxon>
        <taxon>Pelosinus</taxon>
    </lineage>
</organism>
<dbReference type="Proteomes" id="UP000005361">
    <property type="component" value="Chromosome"/>
</dbReference>
<dbReference type="PANTHER" id="PTHR30514:SF1">
    <property type="entry name" value="HTH-TYPE TRANSCRIPTIONAL REGULATOR HEXR-RELATED"/>
    <property type="match status" value="1"/>
</dbReference>
<dbReference type="HOGENOM" id="CLU_055769_6_1_9"/>
<dbReference type="InterPro" id="IPR000281">
    <property type="entry name" value="HTH_RpiR"/>
</dbReference>
<gene>
    <name evidence="2" type="ORF">JBW_00193</name>
</gene>
<dbReference type="SUPFAM" id="SSF46689">
    <property type="entry name" value="Homeodomain-like"/>
    <property type="match status" value="1"/>
</dbReference>